<comment type="caution">
    <text evidence="1">The sequence shown here is derived from an EMBL/GenBank/DDBJ whole genome shotgun (WGS) entry which is preliminary data.</text>
</comment>
<accession>A0A2M7G9X7</accession>
<dbReference type="Gene3D" id="2.160.10.10">
    <property type="entry name" value="Hexapeptide repeat proteins"/>
    <property type="match status" value="1"/>
</dbReference>
<evidence type="ECO:0000313" key="2">
    <source>
        <dbReference type="Proteomes" id="UP000231019"/>
    </source>
</evidence>
<dbReference type="EMBL" id="PFFQ01000006">
    <property type="protein sequence ID" value="PIW18951.1"/>
    <property type="molecule type" value="Genomic_DNA"/>
</dbReference>
<reference evidence="1 2" key="1">
    <citation type="submission" date="2017-09" db="EMBL/GenBank/DDBJ databases">
        <title>Depth-based differentiation of microbial function through sediment-hosted aquifers and enrichment of novel symbionts in the deep terrestrial subsurface.</title>
        <authorList>
            <person name="Probst A.J."/>
            <person name="Ladd B."/>
            <person name="Jarett J.K."/>
            <person name="Geller-Mcgrath D.E."/>
            <person name="Sieber C.M."/>
            <person name="Emerson J.B."/>
            <person name="Anantharaman K."/>
            <person name="Thomas B.C."/>
            <person name="Malmstrom R."/>
            <person name="Stieglmeier M."/>
            <person name="Klingl A."/>
            <person name="Woyke T."/>
            <person name="Ryan C.M."/>
            <person name="Banfield J.F."/>
        </authorList>
    </citation>
    <scope>NUCLEOTIDE SEQUENCE [LARGE SCALE GENOMIC DNA]</scope>
    <source>
        <strain evidence="1">CG17_big_fil_post_rev_8_21_14_2_50_48_46</strain>
    </source>
</reference>
<dbReference type="PANTHER" id="PTHR13061:SF29">
    <property type="entry name" value="GAMMA CARBONIC ANHYDRASE-LIKE 1, MITOCHONDRIAL-RELATED"/>
    <property type="match status" value="1"/>
</dbReference>
<dbReference type="AlphaFoldDB" id="A0A2M7G9X7"/>
<evidence type="ECO:0000313" key="1">
    <source>
        <dbReference type="EMBL" id="PIW18951.1"/>
    </source>
</evidence>
<dbReference type="InterPro" id="IPR011004">
    <property type="entry name" value="Trimer_LpxA-like_sf"/>
</dbReference>
<dbReference type="InterPro" id="IPR050484">
    <property type="entry name" value="Transf_Hexapept/Carb_Anhydrase"/>
</dbReference>
<sequence length="178" mass="19668">MQFFLEDRFEFEPSAFIAPSALVLGAVRLGRNSSVWFQSVLRGDCDRIEIGADSNIQDGCILHTMEDYPVIIGERVSFGHCVMAHGCTIGNDVLVGIRATILNGAQIGENCVIAAGALVPENRVIPPHSLVMGSPARVVRAVDERLVQMIRETAEHYVFYSRAYARILPPWKPLEKCL</sequence>
<dbReference type="InterPro" id="IPR047324">
    <property type="entry name" value="LbH_gamma_CA-like"/>
</dbReference>
<protein>
    <submittedName>
        <fullName evidence="1">Gamma carbonic anhydrase family protein</fullName>
    </submittedName>
</protein>
<organism evidence="1 2">
    <name type="scientific">bacterium (Candidatus Blackallbacteria) CG17_big_fil_post_rev_8_21_14_2_50_48_46</name>
    <dbReference type="NCBI Taxonomy" id="2014261"/>
    <lineage>
        <taxon>Bacteria</taxon>
        <taxon>Candidatus Blackallbacteria</taxon>
    </lineage>
</organism>
<dbReference type="InterPro" id="IPR001451">
    <property type="entry name" value="Hexapep"/>
</dbReference>
<name>A0A2M7G9X7_9BACT</name>
<dbReference type="SUPFAM" id="SSF51161">
    <property type="entry name" value="Trimeric LpxA-like enzymes"/>
    <property type="match status" value="1"/>
</dbReference>
<gene>
    <name evidence="1" type="ORF">COW36_02245</name>
</gene>
<dbReference type="CDD" id="cd04645">
    <property type="entry name" value="LbH_gamma_CA_like"/>
    <property type="match status" value="1"/>
</dbReference>
<dbReference type="PANTHER" id="PTHR13061">
    <property type="entry name" value="DYNACTIN SUBUNIT P25"/>
    <property type="match status" value="1"/>
</dbReference>
<dbReference type="Pfam" id="PF00132">
    <property type="entry name" value="Hexapep"/>
    <property type="match status" value="1"/>
</dbReference>
<dbReference type="Proteomes" id="UP000231019">
    <property type="component" value="Unassembled WGS sequence"/>
</dbReference>
<proteinExistence type="predicted"/>